<organism evidence="9 10">
    <name type="scientific">Syntrophobacter fumaroxidans (strain DSM 10017 / MPOB)</name>
    <dbReference type="NCBI Taxonomy" id="335543"/>
    <lineage>
        <taxon>Bacteria</taxon>
        <taxon>Pseudomonadati</taxon>
        <taxon>Thermodesulfobacteriota</taxon>
        <taxon>Syntrophobacteria</taxon>
        <taxon>Syntrophobacterales</taxon>
        <taxon>Syntrophobacteraceae</taxon>
        <taxon>Syntrophobacter</taxon>
    </lineage>
</organism>
<comment type="cofactor">
    <cofactor evidence="8">
        <name>Mn(2+)</name>
        <dbReference type="ChEBI" id="CHEBI:29035"/>
    </cofactor>
    <cofactor evidence="8">
        <name>Fe(2+)</name>
        <dbReference type="ChEBI" id="CHEBI:29033"/>
    </cofactor>
    <text evidence="8">Binds 1 Mn(2+) or Fe(2+) ion per subunit.</text>
</comment>
<evidence type="ECO:0000256" key="4">
    <source>
        <dbReference type="ARBA" id="ARBA00023015"/>
    </source>
</evidence>
<keyword evidence="10" id="KW-1185">Reference proteome</keyword>
<gene>
    <name evidence="9" type="ordered locus">Sfum_0105</name>
</gene>
<keyword evidence="6" id="KW-0804">Transcription</keyword>
<feature type="binding site" evidence="7">
    <location>
        <position position="140"/>
    </location>
    <ligand>
        <name>Zn(2+)</name>
        <dbReference type="ChEBI" id="CHEBI:29105"/>
    </ligand>
</feature>
<dbReference type="InterPro" id="IPR036388">
    <property type="entry name" value="WH-like_DNA-bd_sf"/>
</dbReference>
<name>A0LEF6_SYNFM</name>
<evidence type="ECO:0000256" key="8">
    <source>
        <dbReference type="PIRSR" id="PIRSR602481-2"/>
    </source>
</evidence>
<dbReference type="FunCoup" id="A0LEF6">
    <property type="interactions" value="570"/>
</dbReference>
<evidence type="ECO:0000256" key="6">
    <source>
        <dbReference type="ARBA" id="ARBA00023163"/>
    </source>
</evidence>
<dbReference type="Gene3D" id="1.10.10.10">
    <property type="entry name" value="Winged helix-like DNA-binding domain superfamily/Winged helix DNA-binding domain"/>
    <property type="match status" value="1"/>
</dbReference>
<dbReference type="HOGENOM" id="CLU_096072_4_2_7"/>
<dbReference type="Proteomes" id="UP000001784">
    <property type="component" value="Chromosome"/>
</dbReference>
<dbReference type="CDD" id="cd07153">
    <property type="entry name" value="Fur_like"/>
    <property type="match status" value="1"/>
</dbReference>
<feature type="binding site" evidence="7">
    <location>
        <position position="101"/>
    </location>
    <ligand>
        <name>Zn(2+)</name>
        <dbReference type="ChEBI" id="CHEBI:29105"/>
    </ligand>
</feature>
<dbReference type="AlphaFoldDB" id="A0LEF6"/>
<keyword evidence="3 7" id="KW-0862">Zinc</keyword>
<dbReference type="PANTHER" id="PTHR33202">
    <property type="entry name" value="ZINC UPTAKE REGULATION PROTEIN"/>
    <property type="match status" value="1"/>
</dbReference>
<dbReference type="GO" id="GO:0000976">
    <property type="term" value="F:transcription cis-regulatory region binding"/>
    <property type="evidence" value="ECO:0007669"/>
    <property type="project" value="TreeGrafter"/>
</dbReference>
<dbReference type="InParanoid" id="A0LEF6"/>
<dbReference type="EMBL" id="CP000478">
    <property type="protein sequence ID" value="ABK15808.1"/>
    <property type="molecule type" value="Genomic_DNA"/>
</dbReference>
<feature type="binding site" evidence="7">
    <location>
        <position position="98"/>
    </location>
    <ligand>
        <name>Zn(2+)</name>
        <dbReference type="ChEBI" id="CHEBI:29105"/>
    </ligand>
</feature>
<evidence type="ECO:0000256" key="3">
    <source>
        <dbReference type="ARBA" id="ARBA00022833"/>
    </source>
</evidence>
<keyword evidence="7" id="KW-0479">Metal-binding</keyword>
<keyword evidence="4" id="KW-0805">Transcription regulation</keyword>
<feature type="binding site" evidence="8">
    <location>
        <position position="113"/>
    </location>
    <ligand>
        <name>Fe cation</name>
        <dbReference type="ChEBI" id="CHEBI:24875"/>
    </ligand>
</feature>
<dbReference type="KEGG" id="sfu:Sfum_0105"/>
<dbReference type="GO" id="GO:0045892">
    <property type="term" value="P:negative regulation of DNA-templated transcription"/>
    <property type="evidence" value="ECO:0007669"/>
    <property type="project" value="TreeGrafter"/>
</dbReference>
<dbReference type="Gene3D" id="3.30.1490.190">
    <property type="match status" value="1"/>
</dbReference>
<evidence type="ECO:0000256" key="1">
    <source>
        <dbReference type="ARBA" id="ARBA00007957"/>
    </source>
</evidence>
<keyword evidence="8" id="KW-0408">Iron</keyword>
<sequence>MVMEGRNDKDFIATLRGHGLQVTYQRLAIYQALYHTKEHPSAEVIYQQVKKRFPMISLGTVYKTLERFYEVGLIQKVSPVTEVARYDANTQPHHHMVCLECQSIQDAEDIIPEQKFASVGKNGFRVLRQQVVLQGYCRGCRPDAAEN</sequence>
<keyword evidence="5" id="KW-0238">DNA-binding</keyword>
<accession>A0LEF6</accession>
<evidence type="ECO:0000256" key="5">
    <source>
        <dbReference type="ARBA" id="ARBA00023125"/>
    </source>
</evidence>
<evidence type="ECO:0000256" key="7">
    <source>
        <dbReference type="PIRSR" id="PIRSR602481-1"/>
    </source>
</evidence>
<evidence type="ECO:0000256" key="2">
    <source>
        <dbReference type="ARBA" id="ARBA00022491"/>
    </source>
</evidence>
<evidence type="ECO:0000313" key="10">
    <source>
        <dbReference type="Proteomes" id="UP000001784"/>
    </source>
</evidence>
<dbReference type="GO" id="GO:0003700">
    <property type="term" value="F:DNA-binding transcription factor activity"/>
    <property type="evidence" value="ECO:0007669"/>
    <property type="project" value="InterPro"/>
</dbReference>
<dbReference type="eggNOG" id="COG0735">
    <property type="taxonomic scope" value="Bacteria"/>
</dbReference>
<protein>
    <submittedName>
        <fullName evidence="9">Ferric uptake regulator, Fur family</fullName>
    </submittedName>
</protein>
<feature type="binding site" evidence="7">
    <location>
        <position position="137"/>
    </location>
    <ligand>
        <name>Zn(2+)</name>
        <dbReference type="ChEBI" id="CHEBI:29105"/>
    </ligand>
</feature>
<dbReference type="STRING" id="335543.Sfum_0105"/>
<dbReference type="SUPFAM" id="SSF46785">
    <property type="entry name" value="Winged helix' DNA-binding domain"/>
    <property type="match status" value="1"/>
</dbReference>
<comment type="similarity">
    <text evidence="1">Belongs to the Fur family.</text>
</comment>
<dbReference type="GO" id="GO:0008270">
    <property type="term" value="F:zinc ion binding"/>
    <property type="evidence" value="ECO:0007669"/>
    <property type="project" value="TreeGrafter"/>
</dbReference>
<proteinExistence type="inferred from homology"/>
<dbReference type="GO" id="GO:1900376">
    <property type="term" value="P:regulation of secondary metabolite biosynthetic process"/>
    <property type="evidence" value="ECO:0007669"/>
    <property type="project" value="TreeGrafter"/>
</dbReference>
<evidence type="ECO:0000313" key="9">
    <source>
        <dbReference type="EMBL" id="ABK15808.1"/>
    </source>
</evidence>
<dbReference type="InterPro" id="IPR036390">
    <property type="entry name" value="WH_DNA-bd_sf"/>
</dbReference>
<dbReference type="PANTHER" id="PTHR33202:SF7">
    <property type="entry name" value="FERRIC UPTAKE REGULATION PROTEIN"/>
    <property type="match status" value="1"/>
</dbReference>
<dbReference type="Pfam" id="PF01475">
    <property type="entry name" value="FUR"/>
    <property type="match status" value="1"/>
</dbReference>
<keyword evidence="2" id="KW-0678">Repressor</keyword>
<reference evidence="9 10" key="1">
    <citation type="submission" date="2006-10" db="EMBL/GenBank/DDBJ databases">
        <title>Complete sequence of Syntrophobacter fumaroxidans MPOB.</title>
        <authorList>
            <consortium name="US DOE Joint Genome Institute"/>
            <person name="Copeland A."/>
            <person name="Lucas S."/>
            <person name="Lapidus A."/>
            <person name="Barry K."/>
            <person name="Detter J.C."/>
            <person name="Glavina del Rio T."/>
            <person name="Hammon N."/>
            <person name="Israni S."/>
            <person name="Pitluck S."/>
            <person name="Goltsman E.G."/>
            <person name="Martinez M."/>
            <person name="Schmutz J."/>
            <person name="Larimer F."/>
            <person name="Land M."/>
            <person name="Hauser L."/>
            <person name="Kyrpides N."/>
            <person name="Kim E."/>
            <person name="Boone D.R."/>
            <person name="Brockman F."/>
            <person name="Culley D."/>
            <person name="Ferry J."/>
            <person name="Gunsalus R."/>
            <person name="McInerney M.J."/>
            <person name="Morrison M."/>
            <person name="Plugge C."/>
            <person name="Rohlin L."/>
            <person name="Scholten J."/>
            <person name="Sieber J."/>
            <person name="Stams A.J.M."/>
            <person name="Worm P."/>
            <person name="Henstra A.M."/>
            <person name="Richardson P."/>
        </authorList>
    </citation>
    <scope>NUCLEOTIDE SEQUENCE [LARGE SCALE GENOMIC DNA]</scope>
    <source>
        <strain evidence="10">DSM 10017 / MPOB</strain>
    </source>
</reference>
<dbReference type="InterPro" id="IPR002481">
    <property type="entry name" value="FUR"/>
</dbReference>
<comment type="cofactor">
    <cofactor evidence="7">
        <name>Zn(2+)</name>
        <dbReference type="ChEBI" id="CHEBI:29105"/>
    </cofactor>
    <text evidence="7">Binds 1 zinc ion per subunit.</text>
</comment>
<dbReference type="InterPro" id="IPR043135">
    <property type="entry name" value="Fur_C"/>
</dbReference>